<feature type="region of interest" description="Disordered" evidence="2">
    <location>
        <begin position="282"/>
        <end position="318"/>
    </location>
</feature>
<protein>
    <submittedName>
        <fullName evidence="6">ATP-dependent helicase fft2-like</fullName>
    </submittedName>
</protein>
<name>A0A8B8BZK6_CRAVI</name>
<dbReference type="CDD" id="cd18793">
    <property type="entry name" value="SF2_C_SNF"/>
    <property type="match status" value="1"/>
</dbReference>
<dbReference type="Gene3D" id="3.40.50.300">
    <property type="entry name" value="P-loop containing nucleotide triphosphate hydrolases"/>
    <property type="match status" value="1"/>
</dbReference>
<dbReference type="PANTHER" id="PTHR45766">
    <property type="entry name" value="DNA ANNEALING HELICASE AND ENDONUCLEASE ZRANB3 FAMILY MEMBER"/>
    <property type="match status" value="1"/>
</dbReference>
<proteinExistence type="predicted"/>
<keyword evidence="3" id="KW-0732">Signal</keyword>
<dbReference type="GO" id="GO:0016787">
    <property type="term" value="F:hydrolase activity"/>
    <property type="evidence" value="ECO:0007669"/>
    <property type="project" value="UniProtKB-KW"/>
</dbReference>
<evidence type="ECO:0000313" key="5">
    <source>
        <dbReference type="Proteomes" id="UP000694844"/>
    </source>
</evidence>
<dbReference type="Proteomes" id="UP000694844">
    <property type="component" value="Chromosome 9"/>
</dbReference>
<dbReference type="GO" id="GO:0006281">
    <property type="term" value="P:DNA repair"/>
    <property type="evidence" value="ECO:0007669"/>
    <property type="project" value="TreeGrafter"/>
</dbReference>
<evidence type="ECO:0000256" key="3">
    <source>
        <dbReference type="SAM" id="SignalP"/>
    </source>
</evidence>
<dbReference type="GeneID" id="111114290"/>
<reference evidence="6" key="1">
    <citation type="submission" date="2025-08" db="UniProtKB">
        <authorList>
            <consortium name="RefSeq"/>
        </authorList>
    </citation>
    <scope>IDENTIFICATION</scope>
    <source>
        <tissue evidence="6">Whole sample</tissue>
    </source>
</reference>
<dbReference type="OrthoDB" id="6063987at2759"/>
<feature type="domain" description="Helicase C-terminal" evidence="4">
    <location>
        <begin position="79"/>
        <end position="263"/>
    </location>
</feature>
<dbReference type="SUPFAM" id="SSF52540">
    <property type="entry name" value="P-loop containing nucleoside triphosphate hydrolases"/>
    <property type="match status" value="1"/>
</dbReference>
<feature type="chain" id="PRO_5034375136" evidence="3">
    <location>
        <begin position="23"/>
        <end position="395"/>
    </location>
</feature>
<dbReference type="GO" id="GO:0031297">
    <property type="term" value="P:replication fork processing"/>
    <property type="evidence" value="ECO:0007669"/>
    <property type="project" value="TreeGrafter"/>
</dbReference>
<feature type="signal peptide" evidence="3">
    <location>
        <begin position="1"/>
        <end position="22"/>
    </location>
</feature>
<feature type="compositionally biased region" description="Polar residues" evidence="2">
    <location>
        <begin position="349"/>
        <end position="360"/>
    </location>
</feature>
<dbReference type="InterPro" id="IPR001650">
    <property type="entry name" value="Helicase_C-like"/>
</dbReference>
<dbReference type="InterPro" id="IPR049730">
    <property type="entry name" value="SNF2/RAD54-like_C"/>
</dbReference>
<dbReference type="KEGG" id="cvn:111114290"/>
<dbReference type="InterPro" id="IPR027417">
    <property type="entry name" value="P-loop_NTPase"/>
</dbReference>
<dbReference type="Pfam" id="PF00271">
    <property type="entry name" value="Helicase_C"/>
    <property type="match status" value="1"/>
</dbReference>
<dbReference type="Pfam" id="PF02014">
    <property type="entry name" value="Reeler"/>
    <property type="match status" value="1"/>
</dbReference>
<dbReference type="InterPro" id="IPR002861">
    <property type="entry name" value="Reeler_dom"/>
</dbReference>
<feature type="compositionally biased region" description="Acidic residues" evidence="2">
    <location>
        <begin position="377"/>
        <end position="387"/>
    </location>
</feature>
<evidence type="ECO:0000256" key="1">
    <source>
        <dbReference type="ARBA" id="ARBA00022801"/>
    </source>
</evidence>
<organism evidence="5 6">
    <name type="scientific">Crassostrea virginica</name>
    <name type="common">Eastern oyster</name>
    <dbReference type="NCBI Taxonomy" id="6565"/>
    <lineage>
        <taxon>Eukaryota</taxon>
        <taxon>Metazoa</taxon>
        <taxon>Spiralia</taxon>
        <taxon>Lophotrochozoa</taxon>
        <taxon>Mollusca</taxon>
        <taxon>Bivalvia</taxon>
        <taxon>Autobranchia</taxon>
        <taxon>Pteriomorphia</taxon>
        <taxon>Ostreida</taxon>
        <taxon>Ostreoidea</taxon>
        <taxon>Ostreidae</taxon>
        <taxon>Crassostrea</taxon>
    </lineage>
</organism>
<accession>A0A8B8BZK6</accession>
<feature type="compositionally biased region" description="Polar residues" evidence="2">
    <location>
        <begin position="287"/>
        <end position="318"/>
    </location>
</feature>
<dbReference type="AlphaFoldDB" id="A0A8B8BZK6"/>
<evidence type="ECO:0000259" key="4">
    <source>
        <dbReference type="PROSITE" id="PS51194"/>
    </source>
</evidence>
<evidence type="ECO:0000313" key="6">
    <source>
        <dbReference type="RefSeq" id="XP_022308284.1"/>
    </source>
</evidence>
<evidence type="ECO:0000256" key="2">
    <source>
        <dbReference type="SAM" id="MobiDB-lite"/>
    </source>
</evidence>
<feature type="region of interest" description="Disordered" evidence="2">
    <location>
        <begin position="330"/>
        <end position="395"/>
    </location>
</feature>
<keyword evidence="1" id="KW-0378">Hydrolase</keyword>
<sequence length="395" mass="43786">MSRFYVNLVVFCAMCCRFSVLSYPQGAPVRTESCVNLQPVHTDPLSNQPVQNQKGTTKPYRILVSQQQYQTCTTTQQCGLQPLQVSIQGQGGLFRGFIVQARTPSGGSRSWGQFFPLQTGDSKVCLDPGTRHEGPSPVCIEKGYIRIDGKTTPEQRNYFCNKFQTKDSLRVAILSICAANAGLNLSAASLVIFGELFWNPGVLVQAEDRAHRMGQRDMVNVHYLVAKGTADDHLWPLVQKKLEVLSKAGLSKEDFSSADTKTMKDSRQSDLMQFFEESFMEDSFDETTSPENDQTQPTKSMTNQNSTDQKGTNQKEGVKLKTNQNLFNFFGAPKDQSKSVSAAGVISKEGTSTKGTSQTAEGLVQEEGEGSLFEDSVWLDELEDLEEPQVKKPKR</sequence>
<gene>
    <name evidence="6" type="primary">LOC111114290</name>
</gene>
<dbReference type="SMART" id="SM00490">
    <property type="entry name" value="HELICc"/>
    <property type="match status" value="1"/>
</dbReference>
<keyword evidence="5" id="KW-1185">Reference proteome</keyword>
<dbReference type="RefSeq" id="XP_022308284.1">
    <property type="nucleotide sequence ID" value="XM_022452576.1"/>
</dbReference>
<dbReference type="PANTHER" id="PTHR45766:SF6">
    <property type="entry name" value="SWI_SNF-RELATED MATRIX-ASSOCIATED ACTIN-DEPENDENT REGULATOR OF CHROMATIN SUBFAMILY A-LIKE PROTEIN 1"/>
    <property type="match status" value="1"/>
</dbReference>
<dbReference type="PROSITE" id="PS51194">
    <property type="entry name" value="HELICASE_CTER"/>
    <property type="match status" value="1"/>
</dbReference>
<dbReference type="GO" id="GO:0043596">
    <property type="term" value="C:nuclear replication fork"/>
    <property type="evidence" value="ECO:0007669"/>
    <property type="project" value="TreeGrafter"/>
</dbReference>